<evidence type="ECO:0000256" key="1">
    <source>
        <dbReference type="SAM" id="MobiDB-lite"/>
    </source>
</evidence>
<dbReference type="Proteomes" id="UP000308199">
    <property type="component" value="Unassembled WGS sequence"/>
</dbReference>
<organism evidence="2 3">
    <name type="scientific">Phellinidium pouzarii</name>
    <dbReference type="NCBI Taxonomy" id="167371"/>
    <lineage>
        <taxon>Eukaryota</taxon>
        <taxon>Fungi</taxon>
        <taxon>Dikarya</taxon>
        <taxon>Basidiomycota</taxon>
        <taxon>Agaricomycotina</taxon>
        <taxon>Agaricomycetes</taxon>
        <taxon>Hymenochaetales</taxon>
        <taxon>Hymenochaetaceae</taxon>
        <taxon>Phellinidium</taxon>
    </lineage>
</organism>
<protein>
    <submittedName>
        <fullName evidence="2">Uncharacterized protein</fullName>
    </submittedName>
</protein>
<name>A0A4S4KZ20_9AGAM</name>
<feature type="compositionally biased region" description="Polar residues" evidence="1">
    <location>
        <begin position="141"/>
        <end position="169"/>
    </location>
</feature>
<reference evidence="2 3" key="1">
    <citation type="submission" date="2019-02" db="EMBL/GenBank/DDBJ databases">
        <title>Genome sequencing of the rare red list fungi Phellinidium pouzarii.</title>
        <authorList>
            <person name="Buettner E."/>
            <person name="Kellner H."/>
        </authorList>
    </citation>
    <scope>NUCLEOTIDE SEQUENCE [LARGE SCALE GENOMIC DNA]</scope>
    <source>
        <strain evidence="2 3">DSM 108285</strain>
    </source>
</reference>
<feature type="region of interest" description="Disordered" evidence="1">
    <location>
        <begin position="141"/>
        <end position="194"/>
    </location>
</feature>
<evidence type="ECO:0000313" key="2">
    <source>
        <dbReference type="EMBL" id="THH04172.1"/>
    </source>
</evidence>
<dbReference type="AlphaFoldDB" id="A0A4S4KZ20"/>
<evidence type="ECO:0000313" key="3">
    <source>
        <dbReference type="Proteomes" id="UP000308199"/>
    </source>
</evidence>
<comment type="caution">
    <text evidence="2">The sequence shown here is derived from an EMBL/GenBank/DDBJ whole genome shotgun (WGS) entry which is preliminary data.</text>
</comment>
<feature type="compositionally biased region" description="Polar residues" evidence="1">
    <location>
        <begin position="181"/>
        <end position="194"/>
    </location>
</feature>
<dbReference type="EMBL" id="SGPK01000369">
    <property type="protein sequence ID" value="THH04172.1"/>
    <property type="molecule type" value="Genomic_DNA"/>
</dbReference>
<gene>
    <name evidence="2" type="ORF">EW145_g5723</name>
</gene>
<keyword evidence="3" id="KW-1185">Reference proteome</keyword>
<proteinExistence type="predicted"/>
<accession>A0A4S4KZ20</accession>
<sequence>MPAYHTRINHYIEQNCDNFLRAPPHILQQPSENSNLWFRRLVANEEIYPSVLCELERHQNGQLTNFVVIRSYMAKIQEVVTRIGEDLQETCIRLNNIDTSLTLLASLNADSANADSAIEHDILPLLSYYCFDSGITGDGSSQTPFNLQSPSQMTDKAHSTLSRTASIPCTDSPEPLPVPPISSQRGIPSTRLTR</sequence>